<dbReference type="GO" id="GO:0006888">
    <property type="term" value="P:endoplasmic reticulum to Golgi vesicle-mediated transport"/>
    <property type="evidence" value="ECO:0007669"/>
    <property type="project" value="UniProtKB-UniRule"/>
</dbReference>
<comment type="subcellular location">
    <subcellularLocation>
        <location evidence="6">Endoplasmic reticulum</location>
    </subcellularLocation>
    <subcellularLocation>
        <location evidence="6">Golgi apparatus</location>
        <location evidence="6">cis-Golgi network</location>
    </subcellularLocation>
</comment>
<dbReference type="GO" id="GO:0030008">
    <property type="term" value="C:TRAPP complex"/>
    <property type="evidence" value="ECO:0007669"/>
    <property type="project" value="UniProtKB-UniRule"/>
</dbReference>
<keyword evidence="4 6" id="KW-0333">Golgi apparatus</keyword>
<dbReference type="InterPro" id="IPR011012">
    <property type="entry name" value="Longin-like_dom_sf"/>
</dbReference>
<dbReference type="GO" id="GO:0005794">
    <property type="term" value="C:Golgi apparatus"/>
    <property type="evidence" value="ECO:0007669"/>
    <property type="project" value="UniProtKB-SubCell"/>
</dbReference>
<dbReference type="Pfam" id="PF04099">
    <property type="entry name" value="Sybindin"/>
    <property type="match status" value="1"/>
</dbReference>
<name>A0A0D7A8N9_9AGAR</name>
<dbReference type="PANTHER" id="PTHR23249:SF16">
    <property type="entry name" value="TRAFFICKING PROTEIN PARTICLE COMPLEX SUBUNIT 1"/>
    <property type="match status" value="1"/>
</dbReference>
<evidence type="ECO:0000256" key="3">
    <source>
        <dbReference type="ARBA" id="ARBA00022892"/>
    </source>
</evidence>
<dbReference type="Proteomes" id="UP000054144">
    <property type="component" value="Unassembled WGS sequence"/>
</dbReference>
<evidence type="ECO:0000256" key="5">
    <source>
        <dbReference type="ARBA" id="ARBA00038167"/>
    </source>
</evidence>
<evidence type="ECO:0000256" key="1">
    <source>
        <dbReference type="ARBA" id="ARBA00022448"/>
    </source>
</evidence>
<dbReference type="CDD" id="cd14855">
    <property type="entry name" value="TRAPPC1_MUM2"/>
    <property type="match status" value="1"/>
</dbReference>
<comment type="similarity">
    <text evidence="5">Belongs to the TRAPP small subunits family. BET5 subfamily.</text>
</comment>
<comment type="subunit">
    <text evidence="6">Part of the multisubunit transport protein particle (TRAPP) complex.</text>
</comment>
<dbReference type="AlphaFoldDB" id="A0A0D7A8N9"/>
<gene>
    <name evidence="7" type="ORF">FISHEDRAFT_66296</name>
</gene>
<evidence type="ECO:0000256" key="6">
    <source>
        <dbReference type="RuleBase" id="RU366065"/>
    </source>
</evidence>
<accession>A0A0D7A8N9</accession>
<dbReference type="InterPro" id="IPR007233">
    <property type="entry name" value="TRAPPC"/>
</dbReference>
<evidence type="ECO:0000313" key="8">
    <source>
        <dbReference type="Proteomes" id="UP000054144"/>
    </source>
</evidence>
<dbReference type="EMBL" id="KN882023">
    <property type="protein sequence ID" value="KIY46759.1"/>
    <property type="molecule type" value="Genomic_DNA"/>
</dbReference>
<dbReference type="OrthoDB" id="3364529at2759"/>
<dbReference type="SMART" id="SM01399">
    <property type="entry name" value="Sybindin"/>
    <property type="match status" value="1"/>
</dbReference>
<dbReference type="GO" id="GO:0005783">
    <property type="term" value="C:endoplasmic reticulum"/>
    <property type="evidence" value="ECO:0007669"/>
    <property type="project" value="UniProtKB-SubCell"/>
</dbReference>
<dbReference type="PANTHER" id="PTHR23249">
    <property type="entry name" value="TRAFFICKING PROTEIN PARTICLE COMPLEX SUBUNIT"/>
    <property type="match status" value="1"/>
</dbReference>
<keyword evidence="3 6" id="KW-0931">ER-Golgi transport</keyword>
<evidence type="ECO:0000256" key="4">
    <source>
        <dbReference type="ARBA" id="ARBA00023034"/>
    </source>
</evidence>
<reference evidence="7 8" key="1">
    <citation type="journal article" date="2015" name="Fungal Genet. Biol.">
        <title>Evolution of novel wood decay mechanisms in Agaricales revealed by the genome sequences of Fistulina hepatica and Cylindrobasidium torrendii.</title>
        <authorList>
            <person name="Floudas D."/>
            <person name="Held B.W."/>
            <person name="Riley R."/>
            <person name="Nagy L.G."/>
            <person name="Koehler G."/>
            <person name="Ransdell A.S."/>
            <person name="Younus H."/>
            <person name="Chow J."/>
            <person name="Chiniquy J."/>
            <person name="Lipzen A."/>
            <person name="Tritt A."/>
            <person name="Sun H."/>
            <person name="Haridas S."/>
            <person name="LaButti K."/>
            <person name="Ohm R.A."/>
            <person name="Kues U."/>
            <person name="Blanchette R.A."/>
            <person name="Grigoriev I.V."/>
            <person name="Minto R.E."/>
            <person name="Hibbett D.S."/>
        </authorList>
    </citation>
    <scope>NUCLEOTIDE SEQUENCE [LARGE SCALE GENOMIC DNA]</scope>
    <source>
        <strain evidence="7 8">ATCC 64428</strain>
    </source>
</reference>
<keyword evidence="8" id="KW-1185">Reference proteome</keyword>
<dbReference type="Gene3D" id="3.30.450.70">
    <property type="match status" value="1"/>
</dbReference>
<evidence type="ECO:0000313" key="7">
    <source>
        <dbReference type="EMBL" id="KIY46759.1"/>
    </source>
</evidence>
<keyword evidence="1 6" id="KW-0813">Transport</keyword>
<keyword evidence="2 6" id="KW-0256">Endoplasmic reticulum</keyword>
<sequence>MTINSLYIYDRHCICVYYQDWHRTRRPKVAAEGGIYPGVSRSMHPSAPQLGADAASSTAYTNPRNTLQSTSGVVVAINNELSSPRTQAQTVGTNETSTGLPFDEEAKLVYGVILSLKNMVKKLSGRDEQFTCYRTSSYKLHVFETMSGYRFVMLSDAGAESLRFVLRQIYAGPFIEHVVSNPLIRMDSRERGVDNEAFRMAVDRMVRNMPSFA</sequence>
<evidence type="ECO:0000256" key="2">
    <source>
        <dbReference type="ARBA" id="ARBA00022824"/>
    </source>
</evidence>
<dbReference type="SUPFAM" id="SSF64356">
    <property type="entry name" value="SNARE-like"/>
    <property type="match status" value="1"/>
</dbReference>
<protein>
    <recommendedName>
        <fullName evidence="6">Trafficking protein particle complex subunit</fullName>
    </recommendedName>
</protein>
<organism evidence="7 8">
    <name type="scientific">Fistulina hepatica ATCC 64428</name>
    <dbReference type="NCBI Taxonomy" id="1128425"/>
    <lineage>
        <taxon>Eukaryota</taxon>
        <taxon>Fungi</taxon>
        <taxon>Dikarya</taxon>
        <taxon>Basidiomycota</taxon>
        <taxon>Agaricomycotina</taxon>
        <taxon>Agaricomycetes</taxon>
        <taxon>Agaricomycetidae</taxon>
        <taxon>Agaricales</taxon>
        <taxon>Fistulinaceae</taxon>
        <taxon>Fistulina</taxon>
    </lineage>
</organism>
<proteinExistence type="inferred from homology"/>